<name>X6M9Z3_RETFI</name>
<keyword evidence="3" id="KW-1185">Reference proteome</keyword>
<evidence type="ECO:0000313" key="3">
    <source>
        <dbReference type="Proteomes" id="UP000023152"/>
    </source>
</evidence>
<dbReference type="Proteomes" id="UP000023152">
    <property type="component" value="Unassembled WGS sequence"/>
</dbReference>
<feature type="compositionally biased region" description="Gly residues" evidence="1">
    <location>
        <begin position="181"/>
        <end position="191"/>
    </location>
</feature>
<proteinExistence type="predicted"/>
<dbReference type="PANTHER" id="PTHR35170">
    <property type="entry name" value="PROTEIN DD3-3"/>
    <property type="match status" value="1"/>
</dbReference>
<dbReference type="PANTHER" id="PTHR35170:SF2">
    <property type="entry name" value="PROTEIN DD3-3"/>
    <property type="match status" value="1"/>
</dbReference>
<dbReference type="AlphaFoldDB" id="X6M9Z3"/>
<gene>
    <name evidence="2" type="ORF">RFI_27552</name>
</gene>
<dbReference type="InterPro" id="IPR053320">
    <property type="entry name" value="Protein_DD3-3_O-glyco"/>
</dbReference>
<feature type="region of interest" description="Disordered" evidence="1">
    <location>
        <begin position="171"/>
        <end position="205"/>
    </location>
</feature>
<accession>X6M9Z3</accession>
<reference evidence="2 3" key="1">
    <citation type="journal article" date="2013" name="Curr. Biol.">
        <title>The Genome of the Foraminiferan Reticulomyxa filosa.</title>
        <authorList>
            <person name="Glockner G."/>
            <person name="Hulsmann N."/>
            <person name="Schleicher M."/>
            <person name="Noegel A.A."/>
            <person name="Eichinger L."/>
            <person name="Gallinger C."/>
            <person name="Pawlowski J."/>
            <person name="Sierra R."/>
            <person name="Euteneuer U."/>
            <person name="Pillet L."/>
            <person name="Moustafa A."/>
            <person name="Platzer M."/>
            <person name="Groth M."/>
            <person name="Szafranski K."/>
            <person name="Schliwa M."/>
        </authorList>
    </citation>
    <scope>NUCLEOTIDE SEQUENCE [LARGE SCALE GENOMIC DNA]</scope>
</reference>
<dbReference type="EMBL" id="ASPP01023888">
    <property type="protein sequence ID" value="ETO09825.1"/>
    <property type="molecule type" value="Genomic_DNA"/>
</dbReference>
<evidence type="ECO:0000313" key="2">
    <source>
        <dbReference type="EMBL" id="ETO09825.1"/>
    </source>
</evidence>
<protein>
    <submittedName>
        <fullName evidence="2">Uncharacterized protein</fullName>
    </submittedName>
</protein>
<sequence>MAGYDWVLPTVDDLNNKHYCYQYSYSISASSDSGVDYGVTTTCVRMMFRLRYNISTMDYDPYNTDYRMNENNNQGVISPIQQNPTVDVGVYAQGLRLAINTAQTGRTFQDTSHTFLVCKRPTDAPWKDTKVYNVNVRGKRGNIVQTFPAIEYDFEPQIVFVKPGECMHFQWEGSNTHNNGNPGGDGQTGDAGEGREGSDRSNLVQTRAMDESYPLTYDKLTPTFFDYVQCYHPLFPSATVSSQDCQLTLGSAGFYRSVNDAKSLIASSSTDTGVLDYLLNNVSGAFRQGIVVCIKSDALSSSSDTKEFSFISTRNNNFTNRSQKLKVVITTTPEDGSLW</sequence>
<organism evidence="2 3">
    <name type="scientific">Reticulomyxa filosa</name>
    <dbReference type="NCBI Taxonomy" id="46433"/>
    <lineage>
        <taxon>Eukaryota</taxon>
        <taxon>Sar</taxon>
        <taxon>Rhizaria</taxon>
        <taxon>Retaria</taxon>
        <taxon>Foraminifera</taxon>
        <taxon>Monothalamids</taxon>
        <taxon>Reticulomyxidae</taxon>
        <taxon>Reticulomyxa</taxon>
    </lineage>
</organism>
<evidence type="ECO:0000256" key="1">
    <source>
        <dbReference type="SAM" id="MobiDB-lite"/>
    </source>
</evidence>
<dbReference type="OrthoDB" id="167398at2759"/>
<comment type="caution">
    <text evidence="2">The sequence shown here is derived from an EMBL/GenBank/DDBJ whole genome shotgun (WGS) entry which is preliminary data.</text>
</comment>